<dbReference type="SUPFAM" id="SSF51735">
    <property type="entry name" value="NAD(P)-binding Rossmann-fold domains"/>
    <property type="match status" value="1"/>
</dbReference>
<sequence>MEHGYRVRGTVRSLKNKEKVSFLENLCPGAQYPLELVEADLLNEESWTAAVKDCKYVLHTASPFQFDNPRNPDEFIKPAVDGTLNVLKAAANAGTVKRVVITSSVAANWRGERQDGICTEDDWSVPEKQESIYERSKTLAELAAWKYVKDLPEDKAFELCTVQPVGIQGPVLHKNPGASVDVCIKLMNGEFPMLPKFYFPLVDVRDVAEAHIRCLEVEEAGGKRVIVFTDNVFYPELAKWLGDEFKPQGYNVSTRVMPNWLMKFMSVFNGELRGMRSLVGKKREISNTRMRDLLGISPTNLKQATLEMAYSLIEIGSIKKTSKYKGPNSSSLTAGEN</sequence>
<name>A0AAV3Z9X5_9GAST</name>
<dbReference type="AlphaFoldDB" id="A0AAV3Z9X5"/>
<comment type="caution">
    <text evidence="4">The sequence shown here is derived from an EMBL/GenBank/DDBJ whole genome shotgun (WGS) entry which is preliminary data.</text>
</comment>
<evidence type="ECO:0000313" key="5">
    <source>
        <dbReference type="Proteomes" id="UP000735302"/>
    </source>
</evidence>
<dbReference type="InterPro" id="IPR001509">
    <property type="entry name" value="Epimerase_deHydtase"/>
</dbReference>
<comment type="similarity">
    <text evidence="2">Belongs to the NAD(P)-dependent epimerase/dehydratase family. Dihydroflavonol-4-reductase subfamily.</text>
</comment>
<dbReference type="PANTHER" id="PTHR10366:SF564">
    <property type="entry name" value="STEROL-4-ALPHA-CARBOXYLATE 3-DEHYDROGENASE, DECARBOXYLATING"/>
    <property type="match status" value="1"/>
</dbReference>
<dbReference type="Proteomes" id="UP000735302">
    <property type="component" value="Unassembled WGS sequence"/>
</dbReference>
<proteinExistence type="inferred from homology"/>
<gene>
    <name evidence="4" type="ORF">PoB_001775800</name>
</gene>
<dbReference type="GO" id="GO:0016616">
    <property type="term" value="F:oxidoreductase activity, acting on the CH-OH group of donors, NAD or NADP as acceptor"/>
    <property type="evidence" value="ECO:0007669"/>
    <property type="project" value="TreeGrafter"/>
</dbReference>
<evidence type="ECO:0000256" key="2">
    <source>
        <dbReference type="ARBA" id="ARBA00023445"/>
    </source>
</evidence>
<organism evidence="4 5">
    <name type="scientific">Plakobranchus ocellatus</name>
    <dbReference type="NCBI Taxonomy" id="259542"/>
    <lineage>
        <taxon>Eukaryota</taxon>
        <taxon>Metazoa</taxon>
        <taxon>Spiralia</taxon>
        <taxon>Lophotrochozoa</taxon>
        <taxon>Mollusca</taxon>
        <taxon>Gastropoda</taxon>
        <taxon>Heterobranchia</taxon>
        <taxon>Euthyneura</taxon>
        <taxon>Panpulmonata</taxon>
        <taxon>Sacoglossa</taxon>
        <taxon>Placobranchoidea</taxon>
        <taxon>Plakobranchidae</taxon>
        <taxon>Plakobranchus</taxon>
    </lineage>
</organism>
<dbReference type="FunFam" id="3.40.50.720:FF:000336">
    <property type="entry name" value="Aldehyde reductase"/>
    <property type="match status" value="1"/>
</dbReference>
<dbReference type="EMBL" id="BLXT01002115">
    <property type="protein sequence ID" value="GFN91252.1"/>
    <property type="molecule type" value="Genomic_DNA"/>
</dbReference>
<evidence type="ECO:0000256" key="1">
    <source>
        <dbReference type="ARBA" id="ARBA00023002"/>
    </source>
</evidence>
<keyword evidence="5" id="KW-1185">Reference proteome</keyword>
<dbReference type="InterPro" id="IPR050425">
    <property type="entry name" value="NAD(P)_dehydrat-like"/>
</dbReference>
<evidence type="ECO:0000259" key="3">
    <source>
        <dbReference type="Pfam" id="PF01370"/>
    </source>
</evidence>
<protein>
    <submittedName>
        <fullName evidence="4">NADPH-dependent aldehyde reductase ari1-like isoform x2</fullName>
    </submittedName>
</protein>
<dbReference type="InterPro" id="IPR036291">
    <property type="entry name" value="NAD(P)-bd_dom_sf"/>
</dbReference>
<dbReference type="Pfam" id="PF01370">
    <property type="entry name" value="Epimerase"/>
    <property type="match status" value="1"/>
</dbReference>
<dbReference type="PANTHER" id="PTHR10366">
    <property type="entry name" value="NAD DEPENDENT EPIMERASE/DEHYDRATASE"/>
    <property type="match status" value="1"/>
</dbReference>
<dbReference type="Gene3D" id="3.40.50.720">
    <property type="entry name" value="NAD(P)-binding Rossmann-like Domain"/>
    <property type="match status" value="1"/>
</dbReference>
<accession>A0AAV3Z9X5</accession>
<keyword evidence="1" id="KW-0560">Oxidoreductase</keyword>
<evidence type="ECO:0000313" key="4">
    <source>
        <dbReference type="EMBL" id="GFN91252.1"/>
    </source>
</evidence>
<feature type="domain" description="NAD-dependent epimerase/dehydratase" evidence="3">
    <location>
        <begin position="3"/>
        <end position="223"/>
    </location>
</feature>
<reference evidence="4 5" key="1">
    <citation type="journal article" date="2021" name="Elife">
        <title>Chloroplast acquisition without the gene transfer in kleptoplastic sea slugs, Plakobranchus ocellatus.</title>
        <authorList>
            <person name="Maeda T."/>
            <person name="Takahashi S."/>
            <person name="Yoshida T."/>
            <person name="Shimamura S."/>
            <person name="Takaki Y."/>
            <person name="Nagai Y."/>
            <person name="Toyoda A."/>
            <person name="Suzuki Y."/>
            <person name="Arimoto A."/>
            <person name="Ishii H."/>
            <person name="Satoh N."/>
            <person name="Nishiyama T."/>
            <person name="Hasebe M."/>
            <person name="Maruyama T."/>
            <person name="Minagawa J."/>
            <person name="Obokata J."/>
            <person name="Shigenobu S."/>
        </authorList>
    </citation>
    <scope>NUCLEOTIDE SEQUENCE [LARGE SCALE GENOMIC DNA]</scope>
</reference>